<feature type="domain" description="CzcB-like alpha-helical hairpin" evidence="2">
    <location>
        <begin position="122"/>
        <end position="174"/>
    </location>
</feature>
<dbReference type="NCBIfam" id="TIGR01730">
    <property type="entry name" value="RND_mfp"/>
    <property type="match status" value="1"/>
</dbReference>
<name>A0A7K1XWT6_9SPHI</name>
<dbReference type="AlphaFoldDB" id="A0A7K1XWT6"/>
<dbReference type="InterPro" id="IPR058648">
    <property type="entry name" value="HH_CzcB-like"/>
</dbReference>
<dbReference type="InterPro" id="IPR058792">
    <property type="entry name" value="Beta-barrel_RND_2"/>
</dbReference>
<feature type="domain" description="CzcB-like barrel-sandwich hybrid" evidence="4">
    <location>
        <begin position="89"/>
        <end position="203"/>
    </location>
</feature>
<dbReference type="Proteomes" id="UP000451233">
    <property type="component" value="Unassembled WGS sequence"/>
</dbReference>
<feature type="domain" description="CusB-like beta-barrel" evidence="3">
    <location>
        <begin position="218"/>
        <end position="287"/>
    </location>
</feature>
<dbReference type="Gene3D" id="2.40.420.20">
    <property type="match status" value="1"/>
</dbReference>
<organism evidence="6 7">
    <name type="scientific">Hufsiella ginkgonis</name>
    <dbReference type="NCBI Taxonomy" id="2695274"/>
    <lineage>
        <taxon>Bacteria</taxon>
        <taxon>Pseudomonadati</taxon>
        <taxon>Bacteroidota</taxon>
        <taxon>Sphingobacteriia</taxon>
        <taxon>Sphingobacteriales</taxon>
        <taxon>Sphingobacteriaceae</taxon>
        <taxon>Hufsiella</taxon>
    </lineage>
</organism>
<dbReference type="InterPro" id="IPR058647">
    <property type="entry name" value="BSH_CzcB-like"/>
</dbReference>
<evidence type="ECO:0000256" key="1">
    <source>
        <dbReference type="ARBA" id="ARBA00009477"/>
    </source>
</evidence>
<evidence type="ECO:0000259" key="4">
    <source>
        <dbReference type="Pfam" id="PF25973"/>
    </source>
</evidence>
<dbReference type="InterPro" id="IPR058637">
    <property type="entry name" value="YknX-like_C"/>
</dbReference>
<protein>
    <submittedName>
        <fullName evidence="6">Efflux RND transporter periplasmic adaptor subunit</fullName>
    </submittedName>
</protein>
<dbReference type="RefSeq" id="WP_160906457.1">
    <property type="nucleotide sequence ID" value="NZ_WVHS01000002.1"/>
</dbReference>
<dbReference type="Pfam" id="PF25989">
    <property type="entry name" value="YknX_C"/>
    <property type="match status" value="1"/>
</dbReference>
<dbReference type="Gene3D" id="1.10.287.470">
    <property type="entry name" value="Helix hairpin bin"/>
    <property type="match status" value="1"/>
</dbReference>
<dbReference type="Pfam" id="PF25954">
    <property type="entry name" value="Beta-barrel_RND_2"/>
    <property type="match status" value="1"/>
</dbReference>
<dbReference type="EMBL" id="WVHS01000002">
    <property type="protein sequence ID" value="MXV15462.1"/>
    <property type="molecule type" value="Genomic_DNA"/>
</dbReference>
<dbReference type="GO" id="GO:1990281">
    <property type="term" value="C:efflux pump complex"/>
    <property type="evidence" value="ECO:0007669"/>
    <property type="project" value="TreeGrafter"/>
</dbReference>
<evidence type="ECO:0000313" key="6">
    <source>
        <dbReference type="EMBL" id="MXV15462.1"/>
    </source>
</evidence>
<dbReference type="Gene3D" id="2.40.50.100">
    <property type="match status" value="1"/>
</dbReference>
<dbReference type="PANTHER" id="PTHR30469:SF15">
    <property type="entry name" value="HLYD FAMILY OF SECRETION PROTEINS"/>
    <property type="match status" value="1"/>
</dbReference>
<reference evidence="6 7" key="1">
    <citation type="submission" date="2019-11" db="EMBL/GenBank/DDBJ databases">
        <title>Pedobacter sp. HMF7056 Genome sequencing and assembly.</title>
        <authorList>
            <person name="Kang H."/>
            <person name="Kim H."/>
            <person name="Joh K."/>
        </authorList>
    </citation>
    <scope>NUCLEOTIDE SEQUENCE [LARGE SCALE GENOMIC DNA]</scope>
    <source>
        <strain evidence="6 7">HMF7056</strain>
    </source>
</reference>
<evidence type="ECO:0000259" key="3">
    <source>
        <dbReference type="Pfam" id="PF25954"/>
    </source>
</evidence>
<feature type="domain" description="YknX-like C-terminal permuted SH3-like" evidence="5">
    <location>
        <begin position="295"/>
        <end position="359"/>
    </location>
</feature>
<comment type="similarity">
    <text evidence="1">Belongs to the membrane fusion protein (MFP) (TC 8.A.1) family.</text>
</comment>
<dbReference type="PROSITE" id="PS51257">
    <property type="entry name" value="PROKAR_LIPOPROTEIN"/>
    <property type="match status" value="1"/>
</dbReference>
<dbReference type="InterPro" id="IPR006143">
    <property type="entry name" value="RND_pump_MFP"/>
</dbReference>
<dbReference type="Pfam" id="PF25893">
    <property type="entry name" value="HH_CzcB"/>
    <property type="match status" value="1"/>
</dbReference>
<dbReference type="PANTHER" id="PTHR30469">
    <property type="entry name" value="MULTIDRUG RESISTANCE PROTEIN MDTA"/>
    <property type="match status" value="1"/>
</dbReference>
<evidence type="ECO:0000259" key="5">
    <source>
        <dbReference type="Pfam" id="PF25989"/>
    </source>
</evidence>
<comment type="caution">
    <text evidence="6">The sequence shown here is derived from an EMBL/GenBank/DDBJ whole genome shotgun (WGS) entry which is preliminary data.</text>
</comment>
<dbReference type="SUPFAM" id="SSF111369">
    <property type="entry name" value="HlyD-like secretion proteins"/>
    <property type="match status" value="1"/>
</dbReference>
<dbReference type="GO" id="GO:0015562">
    <property type="term" value="F:efflux transmembrane transporter activity"/>
    <property type="evidence" value="ECO:0007669"/>
    <property type="project" value="TreeGrafter"/>
</dbReference>
<proteinExistence type="inferred from homology"/>
<evidence type="ECO:0000313" key="7">
    <source>
        <dbReference type="Proteomes" id="UP000451233"/>
    </source>
</evidence>
<keyword evidence="7" id="KW-1185">Reference proteome</keyword>
<dbReference type="Pfam" id="PF25973">
    <property type="entry name" value="BSH_CzcB"/>
    <property type="match status" value="1"/>
</dbReference>
<sequence length="366" mass="39432">MKQFIYASILIFLASCGTDKPKDKSAELADLKKQQLEINKKIAELETQVGKKDSARTVDVSAVAVQPTSFTSYIEVQGAIDADENVSANPEAPGIITAVYAVAGQQVKKGQLIARLDNRALEQQILQARSSLELSNTLYQRQKNLWDQKIGTEVQFLQAKTSRDIAQKSLDALNAQASMYRIVAPISGTLDKMDLKVGMAVQPGTPGAQIVNLSKLKVKASVAETYAGKVSKGDNVLVAIPDASDSVKTTVSFISKVIDPASRSFIVEVKLPARNNLKPNMTAVLNIVDYAKKNALVVPVKAILRSEKGEYVFISENGKAKRVNVSVGNNYRGQVEIVSGLKAGDKVITDGNQDVEEGDILKTGGI</sequence>
<gene>
    <name evidence="6" type="ORF">GS398_09120</name>
</gene>
<evidence type="ECO:0000259" key="2">
    <source>
        <dbReference type="Pfam" id="PF25893"/>
    </source>
</evidence>
<accession>A0A7K1XWT6</accession>
<dbReference type="Gene3D" id="2.40.30.170">
    <property type="match status" value="1"/>
</dbReference>